<dbReference type="InParanoid" id="A0A1X2HJ08"/>
<keyword evidence="1" id="KW-1133">Transmembrane helix</keyword>
<keyword evidence="1" id="KW-0472">Membrane</keyword>
<dbReference type="EMBL" id="MCGN01000003">
    <property type="protein sequence ID" value="ORY99002.1"/>
    <property type="molecule type" value="Genomic_DNA"/>
</dbReference>
<sequence>MSNLDNLRFSLSPSCLKQVKAVHAFPLFVLLHAMVDAPHARSSSSFTSSPTLDRPPSAASSWTSFTKTASLFPRRRFRLAFLLALSTAFTLWMSMLLFYSTQQKPPKTSGSEQVALNLNATPEPIEPLHITWPQFRSWQTG</sequence>
<dbReference type="Proteomes" id="UP000242180">
    <property type="component" value="Unassembled WGS sequence"/>
</dbReference>
<dbReference type="AlphaFoldDB" id="A0A1X2HJ08"/>
<evidence type="ECO:0000313" key="3">
    <source>
        <dbReference type="Proteomes" id="UP000242180"/>
    </source>
</evidence>
<evidence type="ECO:0000256" key="1">
    <source>
        <dbReference type="SAM" id="Phobius"/>
    </source>
</evidence>
<feature type="transmembrane region" description="Helical" evidence="1">
    <location>
        <begin position="79"/>
        <end position="99"/>
    </location>
</feature>
<name>A0A1X2HJ08_SYNRA</name>
<accession>A0A1X2HJ08</accession>
<protein>
    <submittedName>
        <fullName evidence="2">Uncharacterized protein</fullName>
    </submittedName>
</protein>
<gene>
    <name evidence="2" type="ORF">BCR43DRAFT_214355</name>
</gene>
<evidence type="ECO:0000313" key="2">
    <source>
        <dbReference type="EMBL" id="ORY99002.1"/>
    </source>
</evidence>
<proteinExistence type="predicted"/>
<keyword evidence="3" id="KW-1185">Reference proteome</keyword>
<keyword evidence="1" id="KW-0812">Transmembrane</keyword>
<comment type="caution">
    <text evidence="2">The sequence shown here is derived from an EMBL/GenBank/DDBJ whole genome shotgun (WGS) entry which is preliminary data.</text>
</comment>
<organism evidence="2 3">
    <name type="scientific">Syncephalastrum racemosum</name>
    <name type="common">Filamentous fungus</name>
    <dbReference type="NCBI Taxonomy" id="13706"/>
    <lineage>
        <taxon>Eukaryota</taxon>
        <taxon>Fungi</taxon>
        <taxon>Fungi incertae sedis</taxon>
        <taxon>Mucoromycota</taxon>
        <taxon>Mucoromycotina</taxon>
        <taxon>Mucoromycetes</taxon>
        <taxon>Mucorales</taxon>
        <taxon>Syncephalastraceae</taxon>
        <taxon>Syncephalastrum</taxon>
    </lineage>
</organism>
<reference evidence="2 3" key="1">
    <citation type="submission" date="2016-07" db="EMBL/GenBank/DDBJ databases">
        <title>Pervasive Adenine N6-methylation of Active Genes in Fungi.</title>
        <authorList>
            <consortium name="DOE Joint Genome Institute"/>
            <person name="Mondo S.J."/>
            <person name="Dannebaum R.O."/>
            <person name="Kuo R.C."/>
            <person name="Labutti K."/>
            <person name="Haridas S."/>
            <person name="Kuo A."/>
            <person name="Salamov A."/>
            <person name="Ahrendt S.R."/>
            <person name="Lipzen A."/>
            <person name="Sullivan W."/>
            <person name="Andreopoulos W.B."/>
            <person name="Clum A."/>
            <person name="Lindquist E."/>
            <person name="Daum C."/>
            <person name="Ramamoorthy G.K."/>
            <person name="Gryganskyi A."/>
            <person name="Culley D."/>
            <person name="Magnuson J.K."/>
            <person name="James T.Y."/>
            <person name="O'Malley M.A."/>
            <person name="Stajich J.E."/>
            <person name="Spatafora J.W."/>
            <person name="Visel A."/>
            <person name="Grigoriev I.V."/>
        </authorList>
    </citation>
    <scope>NUCLEOTIDE SEQUENCE [LARGE SCALE GENOMIC DNA]</scope>
    <source>
        <strain evidence="2 3">NRRL 2496</strain>
    </source>
</reference>